<dbReference type="AlphaFoldDB" id="A0A9W7GP51"/>
<dbReference type="InterPro" id="IPR050266">
    <property type="entry name" value="AB_hydrolase_sf"/>
</dbReference>
<protein>
    <recommendedName>
        <fullName evidence="2">AB hydrolase-1 domain-containing protein</fullName>
    </recommendedName>
</protein>
<keyword evidence="1" id="KW-0732">Signal</keyword>
<name>A0A9W7GP51_9STRA</name>
<keyword evidence="4" id="KW-1185">Reference proteome</keyword>
<reference evidence="4" key="1">
    <citation type="journal article" date="2023" name="Commun. Biol.">
        <title>Genome analysis of Parmales, the sister group of diatoms, reveals the evolutionary specialization of diatoms from phago-mixotrophs to photoautotrophs.</title>
        <authorList>
            <person name="Ban H."/>
            <person name="Sato S."/>
            <person name="Yoshikawa S."/>
            <person name="Yamada K."/>
            <person name="Nakamura Y."/>
            <person name="Ichinomiya M."/>
            <person name="Sato N."/>
            <person name="Blanc-Mathieu R."/>
            <person name="Endo H."/>
            <person name="Kuwata A."/>
            <person name="Ogata H."/>
        </authorList>
    </citation>
    <scope>NUCLEOTIDE SEQUENCE [LARGE SCALE GENOMIC DNA]</scope>
</reference>
<dbReference type="InterPro" id="IPR029058">
    <property type="entry name" value="AB_hydrolase_fold"/>
</dbReference>
<dbReference type="SUPFAM" id="SSF53474">
    <property type="entry name" value="alpha/beta-Hydrolases"/>
    <property type="match status" value="1"/>
</dbReference>
<evidence type="ECO:0000256" key="1">
    <source>
        <dbReference type="SAM" id="SignalP"/>
    </source>
</evidence>
<comment type="caution">
    <text evidence="3">The sequence shown here is derived from an EMBL/GenBank/DDBJ whole genome shotgun (WGS) entry which is preliminary data.</text>
</comment>
<evidence type="ECO:0000313" key="4">
    <source>
        <dbReference type="Proteomes" id="UP001165065"/>
    </source>
</evidence>
<dbReference type="GO" id="GO:0047372">
    <property type="term" value="F:monoacylglycerol lipase activity"/>
    <property type="evidence" value="ECO:0007669"/>
    <property type="project" value="TreeGrafter"/>
</dbReference>
<proteinExistence type="predicted"/>
<dbReference type="Gene3D" id="3.40.50.1820">
    <property type="entry name" value="alpha/beta hydrolase"/>
    <property type="match status" value="1"/>
</dbReference>
<feature type="chain" id="PRO_5040801101" description="AB hydrolase-1 domain-containing protein" evidence="1">
    <location>
        <begin position="16"/>
        <end position="356"/>
    </location>
</feature>
<dbReference type="InterPro" id="IPR000073">
    <property type="entry name" value="AB_hydrolase_1"/>
</dbReference>
<gene>
    <name evidence="3" type="ORF">TrCOL_g6002</name>
</gene>
<dbReference type="EMBL" id="BRYA01000439">
    <property type="protein sequence ID" value="GMI48860.1"/>
    <property type="molecule type" value="Genomic_DNA"/>
</dbReference>
<dbReference type="PANTHER" id="PTHR43798">
    <property type="entry name" value="MONOACYLGLYCEROL LIPASE"/>
    <property type="match status" value="1"/>
</dbReference>
<evidence type="ECO:0000313" key="3">
    <source>
        <dbReference type="EMBL" id="GMI48860.1"/>
    </source>
</evidence>
<organism evidence="3 4">
    <name type="scientific">Triparma columacea</name>
    <dbReference type="NCBI Taxonomy" id="722753"/>
    <lineage>
        <taxon>Eukaryota</taxon>
        <taxon>Sar</taxon>
        <taxon>Stramenopiles</taxon>
        <taxon>Ochrophyta</taxon>
        <taxon>Bolidophyceae</taxon>
        <taxon>Parmales</taxon>
        <taxon>Triparmaceae</taxon>
        <taxon>Triparma</taxon>
    </lineage>
</organism>
<feature type="signal peptide" evidence="1">
    <location>
        <begin position="1"/>
        <end position="15"/>
    </location>
</feature>
<dbReference type="Pfam" id="PF00561">
    <property type="entry name" value="Abhydrolase_1"/>
    <property type="match status" value="1"/>
</dbReference>
<dbReference type="Proteomes" id="UP001165065">
    <property type="component" value="Unassembled WGS sequence"/>
</dbReference>
<dbReference type="OrthoDB" id="408373at2759"/>
<feature type="domain" description="AB hydrolase-1" evidence="2">
    <location>
        <begin position="57"/>
        <end position="334"/>
    </location>
</feature>
<accession>A0A9W7GP51</accession>
<sequence length="356" mass="38954">MYLIIILTFLSLAVATGSSLSECTSSIGCTTVTTKTSLKFDCHYSLPSPSVSSSDKPPVLLLHGFPEWSHMYTPLMLSLSTSGYTSYACNQRGYSPTASPNSVEDYNYKLLKDDVFDIADALGWDKFHIVGHDHGAVLGWTVVGDDRAKGRVISYSALSVPHVDAFSEGLLGDMEDEDQVMASQYFSVFVMDDSASLNFNFLYLTMGQTSGRRKEYGSLYSNPSEFQKALWWYNGAMEAGVLSMPRTLTVSELFSKGYYALAAMRAAYSGGGEDGIAATNPTGVITNIPILYVCGSNDSYILCDHEYARKTKDYVEGDYRNLVVGCGHNVLDEGDCEDVGERDKVVDAIIDRIESA</sequence>
<dbReference type="GO" id="GO:0046464">
    <property type="term" value="P:acylglycerol catabolic process"/>
    <property type="evidence" value="ECO:0007669"/>
    <property type="project" value="TreeGrafter"/>
</dbReference>
<dbReference type="PANTHER" id="PTHR43798:SF33">
    <property type="entry name" value="HYDROLASE, PUTATIVE (AFU_ORTHOLOGUE AFUA_2G14860)-RELATED"/>
    <property type="match status" value="1"/>
</dbReference>
<dbReference type="GO" id="GO:0016020">
    <property type="term" value="C:membrane"/>
    <property type="evidence" value="ECO:0007669"/>
    <property type="project" value="TreeGrafter"/>
</dbReference>
<evidence type="ECO:0000259" key="2">
    <source>
        <dbReference type="Pfam" id="PF00561"/>
    </source>
</evidence>